<name>A0AAD7HTX3_9AGAR</name>
<comment type="caution">
    <text evidence="2">The sequence shown here is derived from an EMBL/GenBank/DDBJ whole genome shotgun (WGS) entry which is preliminary data.</text>
</comment>
<keyword evidence="1" id="KW-0812">Transmembrane</keyword>
<organism evidence="2 3">
    <name type="scientific">Mycena maculata</name>
    <dbReference type="NCBI Taxonomy" id="230809"/>
    <lineage>
        <taxon>Eukaryota</taxon>
        <taxon>Fungi</taxon>
        <taxon>Dikarya</taxon>
        <taxon>Basidiomycota</taxon>
        <taxon>Agaricomycotina</taxon>
        <taxon>Agaricomycetes</taxon>
        <taxon>Agaricomycetidae</taxon>
        <taxon>Agaricales</taxon>
        <taxon>Marasmiineae</taxon>
        <taxon>Mycenaceae</taxon>
        <taxon>Mycena</taxon>
    </lineage>
</organism>
<evidence type="ECO:0000256" key="1">
    <source>
        <dbReference type="SAM" id="Phobius"/>
    </source>
</evidence>
<proteinExistence type="predicted"/>
<accession>A0AAD7HTX3</accession>
<reference evidence="2" key="1">
    <citation type="submission" date="2023-03" db="EMBL/GenBank/DDBJ databases">
        <title>Massive genome expansion in bonnet fungi (Mycena s.s.) driven by repeated elements and novel gene families across ecological guilds.</title>
        <authorList>
            <consortium name="Lawrence Berkeley National Laboratory"/>
            <person name="Harder C.B."/>
            <person name="Miyauchi S."/>
            <person name="Viragh M."/>
            <person name="Kuo A."/>
            <person name="Thoen E."/>
            <person name="Andreopoulos B."/>
            <person name="Lu D."/>
            <person name="Skrede I."/>
            <person name="Drula E."/>
            <person name="Henrissat B."/>
            <person name="Morin E."/>
            <person name="Kohler A."/>
            <person name="Barry K."/>
            <person name="LaButti K."/>
            <person name="Morin E."/>
            <person name="Salamov A."/>
            <person name="Lipzen A."/>
            <person name="Mereny Z."/>
            <person name="Hegedus B."/>
            <person name="Baldrian P."/>
            <person name="Stursova M."/>
            <person name="Weitz H."/>
            <person name="Taylor A."/>
            <person name="Grigoriev I.V."/>
            <person name="Nagy L.G."/>
            <person name="Martin F."/>
            <person name="Kauserud H."/>
        </authorList>
    </citation>
    <scope>NUCLEOTIDE SEQUENCE</scope>
    <source>
        <strain evidence="2">CBHHK188m</strain>
    </source>
</reference>
<keyword evidence="1" id="KW-0472">Membrane</keyword>
<dbReference type="EMBL" id="JARJLG010000206">
    <property type="protein sequence ID" value="KAJ7728267.1"/>
    <property type="molecule type" value="Genomic_DNA"/>
</dbReference>
<dbReference type="AlphaFoldDB" id="A0AAD7HTX3"/>
<keyword evidence="1" id="KW-1133">Transmembrane helix</keyword>
<evidence type="ECO:0000313" key="3">
    <source>
        <dbReference type="Proteomes" id="UP001215280"/>
    </source>
</evidence>
<dbReference type="Proteomes" id="UP001215280">
    <property type="component" value="Unassembled WGS sequence"/>
</dbReference>
<sequence>MEHGEWMGSSRGVLLRNYLNDTSGDGHGFSEISGSSLLAAVTYCMVVLAPTAFSAATYVPWADSIRAELGMNDADGNPHITNKRYLGSNEFIDASSNSRCKKHRGQT</sequence>
<gene>
    <name evidence="2" type="ORF">DFH07DRAFT_998970</name>
</gene>
<evidence type="ECO:0000313" key="2">
    <source>
        <dbReference type="EMBL" id="KAJ7728267.1"/>
    </source>
</evidence>
<feature type="transmembrane region" description="Helical" evidence="1">
    <location>
        <begin position="37"/>
        <end position="61"/>
    </location>
</feature>
<protein>
    <submittedName>
        <fullName evidence="2">Uncharacterized protein</fullName>
    </submittedName>
</protein>
<keyword evidence="3" id="KW-1185">Reference proteome</keyword>